<organism evidence="2">
    <name type="scientific">Mesocestoides corti</name>
    <name type="common">Flatworm</name>
    <dbReference type="NCBI Taxonomy" id="53468"/>
    <lineage>
        <taxon>Eukaryota</taxon>
        <taxon>Metazoa</taxon>
        <taxon>Spiralia</taxon>
        <taxon>Lophotrochozoa</taxon>
        <taxon>Platyhelminthes</taxon>
        <taxon>Cestoda</taxon>
        <taxon>Eucestoda</taxon>
        <taxon>Cyclophyllidea</taxon>
        <taxon>Mesocestoididae</taxon>
        <taxon>Mesocestoides</taxon>
    </lineage>
</organism>
<evidence type="ECO:0000313" key="3">
    <source>
        <dbReference type="WBParaSite" id="MCU_012073-RC"/>
    </source>
</evidence>
<dbReference type="InterPro" id="IPR052246">
    <property type="entry name" value="Cell_Polariz_PKAAnc"/>
</dbReference>
<feature type="domain" description="RGS" evidence="1">
    <location>
        <begin position="11"/>
        <end position="155"/>
    </location>
</feature>
<dbReference type="SUPFAM" id="SSF48097">
    <property type="entry name" value="Regulator of G-protein signaling, RGS"/>
    <property type="match status" value="2"/>
</dbReference>
<dbReference type="GO" id="GO:0005886">
    <property type="term" value="C:plasma membrane"/>
    <property type="evidence" value="ECO:0007669"/>
    <property type="project" value="TreeGrafter"/>
</dbReference>
<name>A0A5K3G1S6_MESCO</name>
<dbReference type="GO" id="GO:0005739">
    <property type="term" value="C:mitochondrion"/>
    <property type="evidence" value="ECO:0007669"/>
    <property type="project" value="TreeGrafter"/>
</dbReference>
<dbReference type="PANTHER" id="PTHR13155:SF1">
    <property type="entry name" value="A-KINASE ANCHOR PROTEIN 10, MITOCHONDRIAL"/>
    <property type="match status" value="1"/>
</dbReference>
<dbReference type="InterPro" id="IPR036305">
    <property type="entry name" value="RGS_sf"/>
</dbReference>
<dbReference type="AlphaFoldDB" id="A0A5K3G1S6"/>
<evidence type="ECO:0000313" key="2">
    <source>
        <dbReference type="WBParaSite" id="MCU_012073-RA"/>
    </source>
</evidence>
<reference evidence="2 3" key="1">
    <citation type="submission" date="2019-11" db="UniProtKB">
        <authorList>
            <consortium name="WormBaseParasite"/>
        </authorList>
    </citation>
    <scope>IDENTIFICATION</scope>
</reference>
<dbReference type="Pfam" id="PF00615">
    <property type="entry name" value="RGS"/>
    <property type="match status" value="1"/>
</dbReference>
<dbReference type="Gene3D" id="1.10.167.10">
    <property type="entry name" value="Regulator of G-protein Signalling 4, domain 2"/>
    <property type="match status" value="1"/>
</dbReference>
<dbReference type="InterPro" id="IPR044926">
    <property type="entry name" value="RGS_subdomain_2"/>
</dbReference>
<sequence>MTSGSSRLSPPFESVIKDPLLLSYFTRYLHDISSDCIFRFWLELSGCINRSTCDESYQFESKGGVLSGEELKNLRDKISQLPVNDVTTIYFRYISSEAKIPVELPMELLSESLLRILENPGNIFALAPCLQFAESKLRNNLFPDFLKSQAFTNFCAEIVMNDQLTLDDVLFDETLLVYFVELLAGDPAAILLTFLLAVNAYRKEFRELMVADHDESLEERHRQLLLDATTICSNVFLFLDICRLLRRILWASNWNSTEMFSTPPAQKTNHN</sequence>
<dbReference type="WBParaSite" id="MCU_012073-RA">
    <property type="protein sequence ID" value="MCU_012073-RA"/>
    <property type="gene ID" value="MCU_012073"/>
</dbReference>
<dbReference type="WBParaSite" id="MCU_012073-RC">
    <property type="protein sequence ID" value="MCU_012073-RC"/>
    <property type="gene ID" value="MCU_012073"/>
</dbReference>
<protein>
    <submittedName>
        <fullName evidence="2 3">RGS domain-containing protein</fullName>
    </submittedName>
</protein>
<dbReference type="InterPro" id="IPR016137">
    <property type="entry name" value="RGS"/>
</dbReference>
<proteinExistence type="predicted"/>
<dbReference type="PROSITE" id="PS50132">
    <property type="entry name" value="RGS"/>
    <property type="match status" value="1"/>
</dbReference>
<dbReference type="SMART" id="SM00315">
    <property type="entry name" value="RGS"/>
    <property type="match status" value="1"/>
</dbReference>
<dbReference type="GO" id="GO:0008104">
    <property type="term" value="P:intracellular protein localization"/>
    <property type="evidence" value="ECO:0007669"/>
    <property type="project" value="TreeGrafter"/>
</dbReference>
<evidence type="ECO:0000259" key="1">
    <source>
        <dbReference type="PROSITE" id="PS50132"/>
    </source>
</evidence>
<dbReference type="PANTHER" id="PTHR13155">
    <property type="entry name" value="A-KINASE ANCHOR PROTEINS"/>
    <property type="match status" value="1"/>
</dbReference>
<accession>A0A5K3G1S6</accession>